<proteinExistence type="predicted"/>
<dbReference type="OrthoDB" id="5801525at2"/>
<dbReference type="eggNOG" id="ENOG5033BI5">
    <property type="taxonomic scope" value="Bacteria"/>
</dbReference>
<keyword evidence="1" id="KW-0472">Membrane</keyword>
<protein>
    <recommendedName>
        <fullName evidence="5">PEP-CTERM protein-sorting domain-containing protein</fullName>
    </recommendedName>
</protein>
<feature type="chain" id="PRO_5003116569" description="PEP-CTERM protein-sorting domain-containing protein" evidence="2">
    <location>
        <begin position="28"/>
        <end position="554"/>
    </location>
</feature>
<keyword evidence="4" id="KW-1185">Reference proteome</keyword>
<evidence type="ECO:0000313" key="3">
    <source>
        <dbReference type="EMBL" id="ADJ28112.1"/>
    </source>
</evidence>
<evidence type="ECO:0000256" key="2">
    <source>
        <dbReference type="SAM" id="SignalP"/>
    </source>
</evidence>
<evidence type="ECO:0000313" key="4">
    <source>
        <dbReference type="Proteomes" id="UP000000393"/>
    </source>
</evidence>
<sequence length="554" mass="55749">MFCNRLKTTINLALAASVSVMAFGARATVITNGYVFPNVAITPTGTSQINVGYGGASGEVEVNGGATGNSFTAIGGSGLLVGASAGSTGEVRIIGNGISGSATAAINNGIGARIGFGGSGALEVRQGGVLESNADIHLGESFSGSAGTSNVTIDGAESVLRSQTASGSFAGGGRILVPFGSASSTLTVSNGGLVDAVGSQLSEFEQGAVFIGDYSEATATNVNVTVTGEGSTIQAQHGIFVENQFGQAVVNITDGGAVKQLEPGFVFDGKQEPGIIIDSLDANGAQVNVSGISAGGVASSLSAVTDIDIGIEVSQGKSTGHLLVENGGEVTTLTDINISSNNTDPHVTPVSGQDSSLTVRNGGMATAQNVFVNADGRLSGDGMITGNVIVDGGTVAPGNSPGTMTIDGDFIVNDGTLELEINSLFDRDEFIVSGDVIFGATAMIDLTLGFEPVDILNIEDFFSGFALFQVDNTFNPFANIDVMFTADSGITGGSTVNIGLGGETFALTAEGGTVFVAEPGTLGLLGFGLSGLLMARRRRKVVAWKPQGHSFEHA</sequence>
<keyword evidence="2" id="KW-0732">Signal</keyword>
<accession>D8K5D5</accession>
<name>D8K5D5_NITWC</name>
<dbReference type="HOGENOM" id="CLU_491614_0_0_6"/>
<dbReference type="InterPro" id="IPR030895">
    <property type="entry name" value="T5SS_PEPC_rpt"/>
</dbReference>
<dbReference type="AlphaFoldDB" id="D8K5D5"/>
<evidence type="ECO:0000256" key="1">
    <source>
        <dbReference type="SAM" id="Phobius"/>
    </source>
</evidence>
<dbReference type="KEGG" id="nwa:Nwat_1179"/>
<evidence type="ECO:0008006" key="5">
    <source>
        <dbReference type="Google" id="ProtNLM"/>
    </source>
</evidence>
<dbReference type="Proteomes" id="UP000000393">
    <property type="component" value="Chromosome"/>
</dbReference>
<feature type="transmembrane region" description="Helical" evidence="1">
    <location>
        <begin position="514"/>
        <end position="535"/>
    </location>
</feature>
<dbReference type="EMBL" id="CP002086">
    <property type="protein sequence ID" value="ADJ28112.1"/>
    <property type="molecule type" value="Genomic_DNA"/>
</dbReference>
<dbReference type="NCBIfam" id="TIGR04393">
    <property type="entry name" value="rpt_T5SS_PEPC"/>
    <property type="match status" value="1"/>
</dbReference>
<organism evidence="3 4">
    <name type="scientific">Nitrosococcus watsoni (strain C-113)</name>
    <dbReference type="NCBI Taxonomy" id="105559"/>
    <lineage>
        <taxon>Bacteria</taxon>
        <taxon>Pseudomonadati</taxon>
        <taxon>Pseudomonadota</taxon>
        <taxon>Gammaproteobacteria</taxon>
        <taxon>Chromatiales</taxon>
        <taxon>Chromatiaceae</taxon>
        <taxon>Nitrosococcus</taxon>
    </lineage>
</organism>
<reference evidence="3 4" key="1">
    <citation type="submission" date="2010-06" db="EMBL/GenBank/DDBJ databases">
        <title>Complete sequence of chromosome of Nitrosococcus watsoni C-113.</title>
        <authorList>
            <consortium name="US DOE Joint Genome Institute"/>
            <person name="Lucas S."/>
            <person name="Copeland A."/>
            <person name="Lapidus A."/>
            <person name="Cheng J.-F."/>
            <person name="Bruce D."/>
            <person name="Goodwin L."/>
            <person name="Pitluck S."/>
            <person name="Malfatti S.A."/>
            <person name="Chain P.S.G."/>
            <person name="Land M."/>
            <person name="Hauser L."/>
            <person name="Kyrpides N."/>
            <person name="Ivanova N."/>
            <person name="Cambell M.A."/>
            <person name="Heidelberg J.F."/>
            <person name="Klotz M.G."/>
            <person name="Woyke T."/>
        </authorList>
    </citation>
    <scope>NUCLEOTIDE SEQUENCE [LARGE SCALE GENOMIC DNA]</scope>
    <source>
        <strain evidence="3 4">C-113</strain>
    </source>
</reference>
<dbReference type="RefSeq" id="WP_013220212.1">
    <property type="nucleotide sequence ID" value="NC_014315.1"/>
</dbReference>
<dbReference type="InterPro" id="IPR013424">
    <property type="entry name" value="Ice-binding_C"/>
</dbReference>
<keyword evidence="1" id="KW-0812">Transmembrane</keyword>
<dbReference type="STRING" id="105559.Nwat_1179"/>
<feature type="signal peptide" evidence="2">
    <location>
        <begin position="1"/>
        <end position="27"/>
    </location>
</feature>
<dbReference type="NCBIfam" id="TIGR02595">
    <property type="entry name" value="PEP_CTERM"/>
    <property type="match status" value="1"/>
</dbReference>
<keyword evidence="1" id="KW-1133">Transmembrane helix</keyword>
<gene>
    <name evidence="3" type="ordered locus">Nwat_1179</name>
</gene>